<feature type="compositionally biased region" description="Basic and acidic residues" evidence="1">
    <location>
        <begin position="81"/>
        <end position="92"/>
    </location>
</feature>
<feature type="compositionally biased region" description="Basic residues" evidence="1">
    <location>
        <begin position="159"/>
        <end position="182"/>
    </location>
</feature>
<reference evidence="2 3" key="1">
    <citation type="submission" date="2017-03" db="EMBL/GenBank/DDBJ databases">
        <title>WGS assembly of Porphyra umbilicalis.</title>
        <authorList>
            <person name="Brawley S.H."/>
            <person name="Blouin N.A."/>
            <person name="Ficko-Blean E."/>
            <person name="Wheeler G.L."/>
            <person name="Lohr M."/>
            <person name="Goodson H.V."/>
            <person name="Jenkins J.W."/>
            <person name="Blaby-Haas C.E."/>
            <person name="Helliwell K.E."/>
            <person name="Chan C."/>
            <person name="Marriage T."/>
            <person name="Bhattacharya D."/>
            <person name="Klein A.S."/>
            <person name="Badis Y."/>
            <person name="Brodie J."/>
            <person name="Cao Y."/>
            <person name="Collen J."/>
            <person name="Dittami S.M."/>
            <person name="Gachon C.M."/>
            <person name="Green B.R."/>
            <person name="Karpowicz S."/>
            <person name="Kim J.W."/>
            <person name="Kudahl U."/>
            <person name="Lin S."/>
            <person name="Michel G."/>
            <person name="Mittag M."/>
            <person name="Olson B.J."/>
            <person name="Pangilinan J."/>
            <person name="Peng Y."/>
            <person name="Qiu H."/>
            <person name="Shu S."/>
            <person name="Singer J.T."/>
            <person name="Smith A.G."/>
            <person name="Sprecher B.N."/>
            <person name="Wagner V."/>
            <person name="Wang W."/>
            <person name="Wang Z.-Y."/>
            <person name="Yan J."/>
            <person name="Yarish C."/>
            <person name="Zoeuner-Riek S."/>
            <person name="Zhuang Y."/>
            <person name="Zou Y."/>
            <person name="Lindquist E.A."/>
            <person name="Grimwood J."/>
            <person name="Barry K."/>
            <person name="Rokhsar D.S."/>
            <person name="Schmutz J."/>
            <person name="Stiller J.W."/>
            <person name="Grossman A.R."/>
            <person name="Prochnik S.E."/>
        </authorList>
    </citation>
    <scope>NUCLEOTIDE SEQUENCE [LARGE SCALE GENOMIC DNA]</scope>
    <source>
        <strain evidence="2">4086291</strain>
    </source>
</reference>
<feature type="compositionally biased region" description="Basic and acidic residues" evidence="1">
    <location>
        <begin position="213"/>
        <end position="224"/>
    </location>
</feature>
<feature type="region of interest" description="Disordered" evidence="1">
    <location>
        <begin position="68"/>
        <end position="96"/>
    </location>
</feature>
<dbReference type="EMBL" id="KV918961">
    <property type="protein sequence ID" value="OSX74130.1"/>
    <property type="molecule type" value="Genomic_DNA"/>
</dbReference>
<dbReference type="AlphaFoldDB" id="A0A1X6P034"/>
<feature type="region of interest" description="Disordered" evidence="1">
    <location>
        <begin position="144"/>
        <end position="235"/>
    </location>
</feature>
<accession>A0A1X6P034</accession>
<name>A0A1X6P034_PORUM</name>
<organism evidence="2 3">
    <name type="scientific">Porphyra umbilicalis</name>
    <name type="common">Purple laver</name>
    <name type="synonym">Red alga</name>
    <dbReference type="NCBI Taxonomy" id="2786"/>
    <lineage>
        <taxon>Eukaryota</taxon>
        <taxon>Rhodophyta</taxon>
        <taxon>Bangiophyceae</taxon>
        <taxon>Bangiales</taxon>
        <taxon>Bangiaceae</taxon>
        <taxon>Porphyra</taxon>
    </lineage>
</organism>
<dbReference type="Proteomes" id="UP000218209">
    <property type="component" value="Unassembled WGS sequence"/>
</dbReference>
<evidence type="ECO:0000313" key="2">
    <source>
        <dbReference type="EMBL" id="OSX74130.1"/>
    </source>
</evidence>
<sequence>MLHGRRVKKEGIVGVPRNEVNHQNDRRIQVAARLGATANAQAEEANDHLPQQPTRAKDGIQCVCTGTGPRALRQEPPQVQHRGDATQPREGHAGTGALGREDTVQAVLHVVQQLLAGALRQGGGPFGGAPAAPRPNPTVDIQGAATGGGRARPCWSGGRGHRSWRRRRMTRRPRPRRGRGQHIGRTPSRCGRRRQRGAAAMARGRRGCRPNGRPREAHPLEHNGRLCGQRRTRPG</sequence>
<proteinExistence type="predicted"/>
<protein>
    <submittedName>
        <fullName evidence="2">Uncharacterized protein</fullName>
    </submittedName>
</protein>
<keyword evidence="3" id="KW-1185">Reference proteome</keyword>
<evidence type="ECO:0000313" key="3">
    <source>
        <dbReference type="Proteomes" id="UP000218209"/>
    </source>
</evidence>
<gene>
    <name evidence="2" type="ORF">BU14_0306s0010</name>
</gene>
<evidence type="ECO:0000256" key="1">
    <source>
        <dbReference type="SAM" id="MobiDB-lite"/>
    </source>
</evidence>